<comment type="caution">
    <text evidence="1">The sequence shown here is derived from an EMBL/GenBank/DDBJ whole genome shotgun (WGS) entry which is preliminary data.</text>
</comment>
<dbReference type="EMBL" id="NMQE01000958">
    <property type="protein sequence ID" value="PMB15194.1"/>
    <property type="molecule type" value="Genomic_DNA"/>
</dbReference>
<sequence length="109" mass="12273">MPIQVVRGLFLKLKSRIFPGVWFARRNVEGTVYIYGVELPADAGDAWVGIMGFGNLRKASPVELTYRKGDQLYRAFIDLEPGAFYVIWGDRLLVEERTSRKAIPLTPAG</sequence>
<evidence type="ECO:0000313" key="1">
    <source>
        <dbReference type="EMBL" id="PMB15194.1"/>
    </source>
</evidence>
<accession>A0A2N6L432</accession>
<reference evidence="1 2" key="1">
    <citation type="submission" date="2017-07" db="EMBL/GenBank/DDBJ databases">
        <title>Genomes of Fischerella (Mastigocladus) sp. strains.</title>
        <authorList>
            <person name="Miller S.R."/>
        </authorList>
    </citation>
    <scope>NUCLEOTIDE SEQUENCE [LARGE SCALE GENOMIC DNA]</scope>
    <source>
        <strain evidence="1 2">CCMEE 5318</strain>
    </source>
</reference>
<proteinExistence type="predicted"/>
<name>A0A2N6L432_9CYAN</name>
<organism evidence="1 2">
    <name type="scientific">Fischerella thermalis CCMEE 5318</name>
    <dbReference type="NCBI Taxonomy" id="2019666"/>
    <lineage>
        <taxon>Bacteria</taxon>
        <taxon>Bacillati</taxon>
        <taxon>Cyanobacteriota</taxon>
        <taxon>Cyanophyceae</taxon>
        <taxon>Nostocales</taxon>
        <taxon>Hapalosiphonaceae</taxon>
        <taxon>Fischerella</taxon>
    </lineage>
</organism>
<protein>
    <submittedName>
        <fullName evidence="1">Uncharacterized protein</fullName>
    </submittedName>
</protein>
<dbReference type="AlphaFoldDB" id="A0A2N6L432"/>
<dbReference type="Proteomes" id="UP000235081">
    <property type="component" value="Unassembled WGS sequence"/>
</dbReference>
<evidence type="ECO:0000313" key="2">
    <source>
        <dbReference type="Proteomes" id="UP000235081"/>
    </source>
</evidence>
<gene>
    <name evidence="1" type="ORF">CEN46_26055</name>
</gene>